<dbReference type="EMBL" id="FRYL01000041">
    <property type="protein sequence ID" value="SHO81555.1"/>
    <property type="molecule type" value="Genomic_DNA"/>
</dbReference>
<accession>A0A1W1EL11</accession>
<evidence type="ECO:0000313" key="1">
    <source>
        <dbReference type="EMBL" id="SHO81555.1"/>
    </source>
</evidence>
<gene>
    <name evidence="1" type="ORF">MNB_SV-15-1134</name>
</gene>
<organism evidence="1">
    <name type="scientific">hydrothermal vent metagenome</name>
    <dbReference type="NCBI Taxonomy" id="652676"/>
    <lineage>
        <taxon>unclassified sequences</taxon>
        <taxon>metagenomes</taxon>
        <taxon>ecological metagenomes</taxon>
    </lineage>
</organism>
<evidence type="ECO:0008006" key="2">
    <source>
        <dbReference type="Google" id="ProtNLM"/>
    </source>
</evidence>
<dbReference type="AlphaFoldDB" id="A0A1W1EL11"/>
<sequence length="126" mass="14557">MKMPFDKINNFGKEFEYKSDLMPISLNGKVTKIGYHRVSIEGNLKGSLEVDCARCGVEINRDIDENLKFTISDQFIETTDDLDIIEFIDGIIDIEYIVNSEINSLKSSYNYCPKCEDLDDDFEMEF</sequence>
<proteinExistence type="predicted"/>
<reference evidence="1" key="1">
    <citation type="submission" date="2016-10" db="EMBL/GenBank/DDBJ databases">
        <authorList>
            <person name="de Groot N.N."/>
        </authorList>
    </citation>
    <scope>NUCLEOTIDE SEQUENCE</scope>
</reference>
<protein>
    <recommendedName>
        <fullName evidence="2">DUF177 domain-containing protein</fullName>
    </recommendedName>
</protein>
<name>A0A1W1EL11_9ZZZZ</name>